<reference evidence="2 3" key="1">
    <citation type="journal article" date="2015" name="ISME J.">
        <title>Draft Genome Sequence of Streptomyces incarnatus NRRL8089, which Produces the Nucleoside Antibiotic Sinefungin.</title>
        <authorList>
            <person name="Oshima K."/>
            <person name="Hattori M."/>
            <person name="Shimizu H."/>
            <person name="Fukuda K."/>
            <person name="Nemoto M."/>
            <person name="Inagaki K."/>
            <person name="Tamura T."/>
        </authorList>
    </citation>
    <scope>NUCLEOTIDE SEQUENCE [LARGE SCALE GENOMIC DNA]</scope>
    <source>
        <strain evidence="2 3">NRRL 8089</strain>
    </source>
</reference>
<name>A0ABM5TK70_9ACTN</name>
<feature type="compositionally biased region" description="Basic and acidic residues" evidence="1">
    <location>
        <begin position="60"/>
        <end position="74"/>
    </location>
</feature>
<evidence type="ECO:0000313" key="2">
    <source>
        <dbReference type="EMBL" id="AKJ11402.1"/>
    </source>
</evidence>
<organism evidence="2 3">
    <name type="scientific">Streptomyces incarnatus</name>
    <dbReference type="NCBI Taxonomy" id="665007"/>
    <lineage>
        <taxon>Bacteria</taxon>
        <taxon>Bacillati</taxon>
        <taxon>Actinomycetota</taxon>
        <taxon>Actinomycetes</taxon>
        <taxon>Kitasatosporales</taxon>
        <taxon>Streptomycetaceae</taxon>
        <taxon>Streptomyces</taxon>
    </lineage>
</organism>
<protein>
    <submittedName>
        <fullName evidence="2">Uncharacterized protein</fullName>
    </submittedName>
</protein>
<accession>A0ABM5TK70</accession>
<sequence length="150" mass="15284">MAGKAHGDQHIAEGSAGQGAVGMRLNHLPDGPGGGGPTGGKPDLASSPAQKRAAANAIEQHIEPDTKKAGDAAKDQTNAVVKAFDAKDGSGWLTSGAVSKAYKTWGEQVQNLMNRLWSEKSALRGANRVFTGTDAGVAAGVRTSSSLDAY</sequence>
<feature type="compositionally biased region" description="Basic and acidic residues" evidence="1">
    <location>
        <begin position="1"/>
        <end position="11"/>
    </location>
</feature>
<evidence type="ECO:0000256" key="1">
    <source>
        <dbReference type="SAM" id="MobiDB-lite"/>
    </source>
</evidence>
<proteinExistence type="predicted"/>
<dbReference type="EMBL" id="CP011497">
    <property type="protein sequence ID" value="AKJ11402.1"/>
    <property type="molecule type" value="Genomic_DNA"/>
</dbReference>
<feature type="region of interest" description="Disordered" evidence="1">
    <location>
        <begin position="1"/>
        <end position="74"/>
    </location>
</feature>
<dbReference type="Proteomes" id="UP000035366">
    <property type="component" value="Chromosome"/>
</dbReference>
<keyword evidence="3" id="KW-1185">Reference proteome</keyword>
<gene>
    <name evidence="2" type="ORF">ABB07_15595</name>
</gene>
<evidence type="ECO:0000313" key="3">
    <source>
        <dbReference type="Proteomes" id="UP000035366"/>
    </source>
</evidence>